<feature type="compositionally biased region" description="Basic and acidic residues" evidence="1">
    <location>
        <begin position="743"/>
        <end position="756"/>
    </location>
</feature>
<feature type="compositionally biased region" description="Low complexity" evidence="1">
    <location>
        <begin position="642"/>
        <end position="658"/>
    </location>
</feature>
<comment type="caution">
    <text evidence="3">The sequence shown here is derived from an EMBL/GenBank/DDBJ whole genome shotgun (WGS) entry which is preliminary data.</text>
</comment>
<feature type="compositionally biased region" description="Polar residues" evidence="1">
    <location>
        <begin position="598"/>
        <end position="613"/>
    </location>
</feature>
<name>A0ABD2LMH3_9BILA</name>
<feature type="compositionally biased region" description="Acidic residues" evidence="1">
    <location>
        <begin position="697"/>
        <end position="719"/>
    </location>
</feature>
<dbReference type="EMBL" id="JBICBT010000358">
    <property type="protein sequence ID" value="KAL3116431.1"/>
    <property type="molecule type" value="Genomic_DNA"/>
</dbReference>
<evidence type="ECO:0000256" key="1">
    <source>
        <dbReference type="SAM" id="MobiDB-lite"/>
    </source>
</evidence>
<evidence type="ECO:0000313" key="3">
    <source>
        <dbReference type="EMBL" id="KAL3116431.1"/>
    </source>
</evidence>
<keyword evidence="2" id="KW-0812">Transmembrane</keyword>
<gene>
    <name evidence="3" type="ORF">niasHT_006878</name>
</gene>
<proteinExistence type="predicted"/>
<evidence type="ECO:0000256" key="2">
    <source>
        <dbReference type="SAM" id="Phobius"/>
    </source>
</evidence>
<organism evidence="3 4">
    <name type="scientific">Heterodera trifolii</name>
    <dbReference type="NCBI Taxonomy" id="157864"/>
    <lineage>
        <taxon>Eukaryota</taxon>
        <taxon>Metazoa</taxon>
        <taxon>Ecdysozoa</taxon>
        <taxon>Nematoda</taxon>
        <taxon>Chromadorea</taxon>
        <taxon>Rhabditida</taxon>
        <taxon>Tylenchina</taxon>
        <taxon>Tylenchomorpha</taxon>
        <taxon>Tylenchoidea</taxon>
        <taxon>Heteroderidae</taxon>
        <taxon>Heteroderinae</taxon>
        <taxon>Heterodera</taxon>
    </lineage>
</organism>
<keyword evidence="2" id="KW-1133">Transmembrane helix</keyword>
<keyword evidence="2" id="KW-0472">Membrane</keyword>
<dbReference type="Proteomes" id="UP001620626">
    <property type="component" value="Unassembled WGS sequence"/>
</dbReference>
<feature type="transmembrane region" description="Helical" evidence="2">
    <location>
        <begin position="265"/>
        <end position="297"/>
    </location>
</feature>
<feature type="region of interest" description="Disordered" evidence="1">
    <location>
        <begin position="399"/>
        <end position="764"/>
    </location>
</feature>
<feature type="compositionally biased region" description="Basic and acidic residues" evidence="1">
    <location>
        <begin position="433"/>
        <end position="444"/>
    </location>
</feature>
<keyword evidence="4" id="KW-1185">Reference proteome</keyword>
<feature type="compositionally biased region" description="Low complexity" evidence="1">
    <location>
        <begin position="194"/>
        <end position="210"/>
    </location>
</feature>
<sequence>MNEQLMNGNWPQNSNETLTTVYSLMEIESPLAKFDEKAAKTVQGLTKDLMTNLSNGKIGENKGLKELDNELKKIIETMKNKESTAAKVGIGGMNGLAQILPKANEQAKSVKLQIYVQAMEVLKVIHERMELSPEKEAIGKVTGKSTVANNGSTVMPSQLVELMMKLWKHFLQRVRKSDQNKATQTNPEKKETSPKPLAKPKTPKAQKTNALPKAHNNEAIPKNPKHAATSRQKQVKEKQPISLGNGKLRRRRRAITPIDSSTIRALLVALAVLCITILAFSSALNPWAIVAIVFLTLNFQQANDRPNQIAEVIANVANRIYGATDRHTEREPLLNSDDDLYRNVPQTHGQQAFHSGSYRERDRHGIAQKATPGLLKQQLSTPGFELKIEYYPQTSLNNNIKNSRTAGEASHQSRANSGNNQQNERSASNKATARSERSAKKMESGEGGDENGDCDDDAECAGESGEGGDENGDCDDDAECAGESGEGGDENGDCDDDAECAGESGEGGDENGDCDDDAECAGESGEGGDENGDCDDDAECAGESGEGGDENGDCDDDAECAGESRASCGNLQNERAASNKSTTRSERSGKKKERNYDSVGTSAYKCSQHRLGNSSSSSSSRSKTMSSRKSISNASKQRDGVPSKASSSNSNIASSEPSVIVKSTAPVMSNEDKNAKKIRENYQSDDNENGVSSCDACEADEEDDGEENMQNEEAVDSGSEDGHDNDSDWHHCDDDNQAEAESSDEKRKKTDEEHSDGSSMESSR</sequence>
<feature type="region of interest" description="Disordered" evidence="1">
    <location>
        <begin position="176"/>
        <end position="248"/>
    </location>
</feature>
<feature type="compositionally biased region" description="Low complexity" evidence="1">
    <location>
        <begin position="614"/>
        <end position="632"/>
    </location>
</feature>
<protein>
    <submittedName>
        <fullName evidence="3">Uncharacterized protein</fullName>
    </submittedName>
</protein>
<feature type="compositionally biased region" description="Basic and acidic residues" evidence="1">
    <location>
        <begin position="720"/>
        <end position="734"/>
    </location>
</feature>
<reference evidence="3 4" key="1">
    <citation type="submission" date="2024-10" db="EMBL/GenBank/DDBJ databases">
        <authorList>
            <person name="Kim D."/>
        </authorList>
    </citation>
    <scope>NUCLEOTIDE SEQUENCE [LARGE SCALE GENOMIC DNA]</scope>
    <source>
        <strain evidence="3">BH-2024</strain>
    </source>
</reference>
<accession>A0ABD2LMH3</accession>
<feature type="compositionally biased region" description="Polar residues" evidence="1">
    <location>
        <begin position="399"/>
        <end position="432"/>
    </location>
</feature>
<feature type="compositionally biased region" description="Acidic residues" evidence="1">
    <location>
        <begin position="446"/>
        <end position="560"/>
    </location>
</feature>
<dbReference type="AlphaFoldDB" id="A0ABD2LMH3"/>
<evidence type="ECO:0000313" key="4">
    <source>
        <dbReference type="Proteomes" id="UP001620626"/>
    </source>
</evidence>
<feature type="compositionally biased region" description="Basic and acidic residues" evidence="1">
    <location>
        <begin position="670"/>
        <end position="682"/>
    </location>
</feature>
<feature type="compositionally biased region" description="Polar residues" evidence="1">
    <location>
        <begin position="567"/>
        <end position="582"/>
    </location>
</feature>